<dbReference type="GO" id="GO:0022857">
    <property type="term" value="F:transmembrane transporter activity"/>
    <property type="evidence" value="ECO:0007669"/>
    <property type="project" value="InterPro"/>
</dbReference>
<feature type="transmembrane region" description="Helical" evidence="5">
    <location>
        <begin position="52"/>
        <end position="71"/>
    </location>
</feature>
<evidence type="ECO:0000259" key="6">
    <source>
        <dbReference type="PROSITE" id="PS50850"/>
    </source>
</evidence>
<evidence type="ECO:0000313" key="7">
    <source>
        <dbReference type="EMBL" id="GAP14683.1"/>
    </source>
</evidence>
<proteinExistence type="predicted"/>
<evidence type="ECO:0000313" key="8">
    <source>
        <dbReference type="Proteomes" id="UP000055060"/>
    </source>
</evidence>
<dbReference type="Gene3D" id="1.20.1250.20">
    <property type="entry name" value="MFS general substrate transporter like domains"/>
    <property type="match status" value="2"/>
</dbReference>
<evidence type="ECO:0000256" key="3">
    <source>
        <dbReference type="ARBA" id="ARBA00022989"/>
    </source>
</evidence>
<dbReference type="STRING" id="360412.LARV_02457"/>
<feature type="transmembrane region" description="Helical" evidence="5">
    <location>
        <begin position="333"/>
        <end position="351"/>
    </location>
</feature>
<dbReference type="InterPro" id="IPR020846">
    <property type="entry name" value="MFS_dom"/>
</dbReference>
<dbReference type="SUPFAM" id="SSF103473">
    <property type="entry name" value="MFS general substrate transporter"/>
    <property type="match status" value="2"/>
</dbReference>
<keyword evidence="2 5" id="KW-0812">Transmembrane</keyword>
<dbReference type="PROSITE" id="PS50850">
    <property type="entry name" value="MFS"/>
    <property type="match status" value="1"/>
</dbReference>
<keyword evidence="4 5" id="KW-0472">Membrane</keyword>
<sequence>MNRLFRWYDYLTFNIYWLGLSALSNTMTPLVVPLLVQSFVGEQLKGTYYGNLRLWTLMVAILVQALMGMLSDRSTLRWGRRRPFIVAGTLGDLVMIALVGFSAGLEGLSGYWFLFGTMILLMVTTNTAHGATQGIIPDLVPLEKRGRFSAFKALLEIPIPLILVSFTIARLVGRHNLWGALLILMVILIFCMLVTLLVPEQPNQARPQPVDWKELLRLALMTGAFTLVILGIGWLVRSIQPLLGGLNYGMLLATTGLMSLIGMVIAVYGGVTVSLRIGVESKTLRKDPSFRWWVINRLAFLIGANNLASFAIYFMQARLGYVQAEAAGPASRLTMLVGVFILASALPSGWLSDRFGRRRIVAWAGLLAAGGTLLALAAPSLVAIYIGGCIIGMGMGLFYTANWALGTEIVPKEEAGRFLGISNLAGAGAGAIGAYIGGPMADFLATQMPKTPEMGYVLLFAIYGVLFLVSIGALTQVRETSKAGDLA</sequence>
<dbReference type="InterPro" id="IPR005829">
    <property type="entry name" value="Sugar_transporter_CS"/>
</dbReference>
<feature type="transmembrane region" description="Helical" evidence="5">
    <location>
        <begin position="218"/>
        <end position="236"/>
    </location>
</feature>
<feature type="transmembrane region" description="Helical" evidence="5">
    <location>
        <begin position="83"/>
        <end position="105"/>
    </location>
</feature>
<feature type="transmembrane region" description="Helical" evidence="5">
    <location>
        <begin position="384"/>
        <end position="406"/>
    </location>
</feature>
<reference evidence="7" key="1">
    <citation type="submission" date="2015-07" db="EMBL/GenBank/DDBJ databases">
        <title>Draft Genome Sequences of Anaerolinea thermolimosa IMO-1, Bellilinea caldifistulae GOMI-1, Leptolinea tardivitalis YMTK-2, Levilinea saccharolytica KIBI-1,Longilinea arvoryzae KOME-1, Previously Described as Members of the Anaerolineaceae (Chloroflexi).</title>
        <authorList>
            <person name="Sekiguchi Y."/>
            <person name="Ohashi A."/>
            <person name="Matsuura N."/>
            <person name="Tourlousse M.D."/>
        </authorList>
    </citation>
    <scope>NUCLEOTIDE SEQUENCE [LARGE SCALE GENOMIC DNA]</scope>
    <source>
        <strain evidence="7">KOME-1</strain>
    </source>
</reference>
<organism evidence="7">
    <name type="scientific">Longilinea arvoryzae</name>
    <dbReference type="NCBI Taxonomy" id="360412"/>
    <lineage>
        <taxon>Bacteria</taxon>
        <taxon>Bacillati</taxon>
        <taxon>Chloroflexota</taxon>
        <taxon>Anaerolineae</taxon>
        <taxon>Anaerolineales</taxon>
        <taxon>Anaerolineaceae</taxon>
        <taxon>Longilinea</taxon>
    </lineage>
</organism>
<comment type="subcellular location">
    <subcellularLocation>
        <location evidence="1">Cell membrane</location>
        <topology evidence="1">Multi-pass membrane protein</topology>
    </subcellularLocation>
</comment>
<evidence type="ECO:0000256" key="2">
    <source>
        <dbReference type="ARBA" id="ARBA00022692"/>
    </source>
</evidence>
<feature type="transmembrane region" description="Helical" evidence="5">
    <location>
        <begin position="12"/>
        <end position="32"/>
    </location>
</feature>
<gene>
    <name evidence="7" type="ORF">LARV_02457</name>
</gene>
<dbReference type="PANTHER" id="PTHR23528:SF1">
    <property type="entry name" value="MAJOR FACILITATOR SUPERFAMILY (MFS) PROFILE DOMAIN-CONTAINING PROTEIN"/>
    <property type="match status" value="1"/>
</dbReference>
<feature type="transmembrane region" description="Helical" evidence="5">
    <location>
        <begin position="111"/>
        <end position="132"/>
    </location>
</feature>
<feature type="domain" description="Major facilitator superfamily (MFS) profile" evidence="6">
    <location>
        <begin position="262"/>
        <end position="487"/>
    </location>
</feature>
<feature type="transmembrane region" description="Helical" evidence="5">
    <location>
        <begin position="418"/>
        <end position="436"/>
    </location>
</feature>
<dbReference type="GO" id="GO:0005886">
    <property type="term" value="C:plasma membrane"/>
    <property type="evidence" value="ECO:0007669"/>
    <property type="project" value="UniProtKB-SubCell"/>
</dbReference>
<feature type="transmembrane region" description="Helical" evidence="5">
    <location>
        <begin position="153"/>
        <end position="172"/>
    </location>
</feature>
<dbReference type="OrthoDB" id="9796441at2"/>
<feature type="transmembrane region" description="Helical" evidence="5">
    <location>
        <begin position="292"/>
        <end position="313"/>
    </location>
</feature>
<dbReference type="Pfam" id="PF07690">
    <property type="entry name" value="MFS_1"/>
    <property type="match status" value="2"/>
</dbReference>
<evidence type="ECO:0000256" key="4">
    <source>
        <dbReference type="ARBA" id="ARBA00023136"/>
    </source>
</evidence>
<name>A0A0S7BL09_9CHLR</name>
<keyword evidence="8" id="KW-1185">Reference proteome</keyword>
<feature type="transmembrane region" description="Helical" evidence="5">
    <location>
        <begin position="360"/>
        <end position="378"/>
    </location>
</feature>
<dbReference type="InterPro" id="IPR011701">
    <property type="entry name" value="MFS"/>
</dbReference>
<dbReference type="PROSITE" id="PS00216">
    <property type="entry name" value="SUGAR_TRANSPORT_1"/>
    <property type="match status" value="1"/>
</dbReference>
<feature type="transmembrane region" description="Helical" evidence="5">
    <location>
        <begin position="456"/>
        <end position="474"/>
    </location>
</feature>
<evidence type="ECO:0000256" key="1">
    <source>
        <dbReference type="ARBA" id="ARBA00004651"/>
    </source>
</evidence>
<dbReference type="RefSeq" id="WP_075073921.1">
    <property type="nucleotide sequence ID" value="NZ_DF967972.1"/>
</dbReference>
<dbReference type="AlphaFoldDB" id="A0A0S7BL09"/>
<protein>
    <submittedName>
        <fullName evidence="7">Na+/melibiose symporter</fullName>
    </submittedName>
</protein>
<dbReference type="InterPro" id="IPR036259">
    <property type="entry name" value="MFS_trans_sf"/>
</dbReference>
<dbReference type="Proteomes" id="UP000055060">
    <property type="component" value="Unassembled WGS sequence"/>
</dbReference>
<dbReference type="EMBL" id="DF967972">
    <property type="protein sequence ID" value="GAP14683.1"/>
    <property type="molecule type" value="Genomic_DNA"/>
</dbReference>
<accession>A0A0S7BL09</accession>
<feature type="transmembrane region" description="Helical" evidence="5">
    <location>
        <begin position="178"/>
        <end position="198"/>
    </location>
</feature>
<keyword evidence="3 5" id="KW-1133">Transmembrane helix</keyword>
<feature type="transmembrane region" description="Helical" evidence="5">
    <location>
        <begin position="248"/>
        <end position="271"/>
    </location>
</feature>
<evidence type="ECO:0000256" key="5">
    <source>
        <dbReference type="SAM" id="Phobius"/>
    </source>
</evidence>
<dbReference type="PANTHER" id="PTHR23528">
    <property type="match status" value="1"/>
</dbReference>